<dbReference type="HAMAP" id="MF_00362">
    <property type="entry name" value="Ribosomal_uL10"/>
    <property type="match status" value="1"/>
</dbReference>
<gene>
    <name evidence="4" type="ORF">MNB_SM-3-559</name>
</gene>
<dbReference type="EMBL" id="FPHP01000002">
    <property type="protein sequence ID" value="SFV74668.1"/>
    <property type="molecule type" value="Genomic_DNA"/>
</dbReference>
<accession>A0A1W1D282</accession>
<keyword evidence="2 4" id="KW-0689">Ribosomal protein</keyword>
<comment type="similarity">
    <text evidence="1">Belongs to the universal ribosomal protein uL10 family.</text>
</comment>
<name>A0A1W1D282_9ZZZZ</name>
<dbReference type="InterPro" id="IPR001790">
    <property type="entry name" value="Ribosomal_uL10"/>
</dbReference>
<dbReference type="InterPro" id="IPR047865">
    <property type="entry name" value="Ribosomal_uL10_bac_type"/>
</dbReference>
<sequence length="161" mass="17669">MTKTKKAEIIEVLSNEFKTAQTIIFCDYKGLSVGELESLRKAARAKEAKVQVVKNTLATISLKNAELTGVELKDTNILVWGDDSVATSKVVSDFAKKNDKFVIKSAYIDREVADTAKVEAFAKLPGREELLGMLAATWMAPITNFTIGLNALKEKKEEEAA</sequence>
<organism evidence="4">
    <name type="scientific">hydrothermal vent metagenome</name>
    <dbReference type="NCBI Taxonomy" id="652676"/>
    <lineage>
        <taxon>unclassified sequences</taxon>
        <taxon>metagenomes</taxon>
        <taxon>ecological metagenomes</taxon>
    </lineage>
</organism>
<evidence type="ECO:0000256" key="2">
    <source>
        <dbReference type="ARBA" id="ARBA00022980"/>
    </source>
</evidence>
<dbReference type="GO" id="GO:0006412">
    <property type="term" value="P:translation"/>
    <property type="evidence" value="ECO:0007669"/>
    <property type="project" value="InterPro"/>
</dbReference>
<dbReference type="InterPro" id="IPR043141">
    <property type="entry name" value="Ribosomal_uL10-like_sf"/>
</dbReference>
<dbReference type="Gene3D" id="3.30.70.1730">
    <property type="match status" value="1"/>
</dbReference>
<dbReference type="PANTHER" id="PTHR11560">
    <property type="entry name" value="39S RIBOSOMAL PROTEIN L10, MITOCHONDRIAL"/>
    <property type="match status" value="1"/>
</dbReference>
<dbReference type="InterPro" id="IPR002363">
    <property type="entry name" value="Ribosomal_uL10_CS_bac"/>
</dbReference>
<evidence type="ECO:0000313" key="4">
    <source>
        <dbReference type="EMBL" id="SFV74668.1"/>
    </source>
</evidence>
<dbReference type="CDD" id="cd05797">
    <property type="entry name" value="Ribosomal_L10"/>
    <property type="match status" value="1"/>
</dbReference>
<dbReference type="AlphaFoldDB" id="A0A1W1D282"/>
<dbReference type="Pfam" id="PF00466">
    <property type="entry name" value="Ribosomal_L10"/>
    <property type="match status" value="1"/>
</dbReference>
<dbReference type="GO" id="GO:0003735">
    <property type="term" value="F:structural constituent of ribosome"/>
    <property type="evidence" value="ECO:0007669"/>
    <property type="project" value="InterPro"/>
</dbReference>
<keyword evidence="3" id="KW-0687">Ribonucleoprotein</keyword>
<proteinExistence type="inferred from homology"/>
<dbReference type="PROSITE" id="PS01109">
    <property type="entry name" value="RIBOSOMAL_L10"/>
    <property type="match status" value="1"/>
</dbReference>
<reference evidence="4" key="1">
    <citation type="submission" date="2016-10" db="EMBL/GenBank/DDBJ databases">
        <authorList>
            <person name="de Groot N.N."/>
        </authorList>
    </citation>
    <scope>NUCLEOTIDE SEQUENCE</scope>
</reference>
<evidence type="ECO:0000256" key="3">
    <source>
        <dbReference type="ARBA" id="ARBA00023274"/>
    </source>
</evidence>
<protein>
    <submittedName>
        <fullName evidence="4">LSU ribosomal protein L10p (P0)</fullName>
    </submittedName>
</protein>
<dbReference type="SUPFAM" id="SSF160369">
    <property type="entry name" value="Ribosomal protein L10-like"/>
    <property type="match status" value="1"/>
</dbReference>
<dbReference type="InterPro" id="IPR022973">
    <property type="entry name" value="Ribosomal_uL10_bac"/>
</dbReference>
<evidence type="ECO:0000256" key="1">
    <source>
        <dbReference type="ARBA" id="ARBA00008889"/>
    </source>
</evidence>
<dbReference type="Gene3D" id="6.10.250.290">
    <property type="match status" value="1"/>
</dbReference>
<dbReference type="NCBIfam" id="NF000955">
    <property type="entry name" value="PRK00099.1-1"/>
    <property type="match status" value="1"/>
</dbReference>
<dbReference type="GO" id="GO:0015934">
    <property type="term" value="C:large ribosomal subunit"/>
    <property type="evidence" value="ECO:0007669"/>
    <property type="project" value="InterPro"/>
</dbReference>